<dbReference type="Pfam" id="PF03480">
    <property type="entry name" value="DctP"/>
    <property type="match status" value="1"/>
</dbReference>
<evidence type="ECO:0000313" key="3">
    <source>
        <dbReference type="Proteomes" id="UP001060275"/>
    </source>
</evidence>
<dbReference type="InterPro" id="IPR038404">
    <property type="entry name" value="TRAP_DctP_sf"/>
</dbReference>
<sequence>MSLKLTTWTVLVTTGLTALMGGAIAQEFQLNYASPYSPTHPYGAADAEWIERINEQTDGRVVITPFWGGSLITSREGVDELAAGVADISYIAPIYARSGYDLNRLTPQLFYGYADAQDVLSVYMDLWEEYPQYAEELDGVKVLGFNVGTPMHLMLREKPFEKIEDLQGLRIRSAVDYVGALASFGAEGVTMPMTDTYPSLQRGVLDGVIAPYEALKSLSFAEVINYYSELPHSRGAYPSRAMNGDVWASLPADIQQVFEDNIEWLTQATYENAQAAEDDGKAYGEEQGVVFNAVDPAVVATYSEAFAESAKTTAEQLDAAGLPGTEILGKIRAAHDE</sequence>
<proteinExistence type="predicted"/>
<keyword evidence="1" id="KW-0732">Signal</keyword>
<organism evidence="2 3">
    <name type="scientific">Devosia ureilytica</name>
    <dbReference type="NCBI Taxonomy" id="2952754"/>
    <lineage>
        <taxon>Bacteria</taxon>
        <taxon>Pseudomonadati</taxon>
        <taxon>Pseudomonadota</taxon>
        <taxon>Alphaproteobacteria</taxon>
        <taxon>Hyphomicrobiales</taxon>
        <taxon>Devosiaceae</taxon>
        <taxon>Devosia</taxon>
    </lineage>
</organism>
<name>A0A9Q4ALQ2_9HYPH</name>
<gene>
    <name evidence="2" type="primary">dctP</name>
    <name evidence="2" type="ORF">NF348_02695</name>
</gene>
<dbReference type="Proteomes" id="UP001060275">
    <property type="component" value="Unassembled WGS sequence"/>
</dbReference>
<reference evidence="2" key="1">
    <citation type="submission" date="2022-06" db="EMBL/GenBank/DDBJ databases">
        <title>Devosia sp. XJ19-45 genome assembly.</title>
        <authorList>
            <person name="Li B."/>
            <person name="Cai M."/>
            <person name="Nie G."/>
            <person name="Li W."/>
        </authorList>
    </citation>
    <scope>NUCLEOTIDE SEQUENCE</scope>
    <source>
        <strain evidence="2">XJ19-45</strain>
    </source>
</reference>
<dbReference type="AlphaFoldDB" id="A0A9Q4ALQ2"/>
<dbReference type="InterPro" id="IPR018389">
    <property type="entry name" value="DctP_fam"/>
</dbReference>
<dbReference type="PANTHER" id="PTHR33376">
    <property type="match status" value="1"/>
</dbReference>
<dbReference type="GO" id="GO:0055085">
    <property type="term" value="P:transmembrane transport"/>
    <property type="evidence" value="ECO:0007669"/>
    <property type="project" value="InterPro"/>
</dbReference>
<dbReference type="Gene3D" id="3.40.190.170">
    <property type="entry name" value="Bacterial extracellular solute-binding protein, family 7"/>
    <property type="match status" value="1"/>
</dbReference>
<protein>
    <submittedName>
        <fullName evidence="2">TRAP transporter substrate-binding protein DctP</fullName>
    </submittedName>
</protein>
<dbReference type="PANTHER" id="PTHR33376:SF5">
    <property type="entry name" value="EXTRACYTOPLASMIC SOLUTE RECEPTOR PROTEIN"/>
    <property type="match status" value="1"/>
</dbReference>
<keyword evidence="3" id="KW-1185">Reference proteome</keyword>
<accession>A0A9Q4ALQ2</accession>
<evidence type="ECO:0000313" key="2">
    <source>
        <dbReference type="EMBL" id="MCP8886005.1"/>
    </source>
</evidence>
<dbReference type="EMBL" id="JAMWDU010000001">
    <property type="protein sequence ID" value="MCP8886005.1"/>
    <property type="molecule type" value="Genomic_DNA"/>
</dbReference>
<dbReference type="RefSeq" id="WP_254672805.1">
    <property type="nucleotide sequence ID" value="NZ_JAMWDU010000001.1"/>
</dbReference>
<dbReference type="NCBIfam" id="NF037995">
    <property type="entry name" value="TRAP_S1"/>
    <property type="match status" value="1"/>
</dbReference>
<comment type="caution">
    <text evidence="2">The sequence shown here is derived from an EMBL/GenBank/DDBJ whole genome shotgun (WGS) entry which is preliminary data.</text>
</comment>
<evidence type="ECO:0000256" key="1">
    <source>
        <dbReference type="ARBA" id="ARBA00022729"/>
    </source>
</evidence>